<organism evidence="6 7">
    <name type="scientific">Planobispora rosea</name>
    <dbReference type="NCBI Taxonomy" id="35762"/>
    <lineage>
        <taxon>Bacteria</taxon>
        <taxon>Bacillati</taxon>
        <taxon>Actinomycetota</taxon>
        <taxon>Actinomycetes</taxon>
        <taxon>Streptosporangiales</taxon>
        <taxon>Streptosporangiaceae</taxon>
        <taxon>Planobispora</taxon>
    </lineage>
</organism>
<dbReference type="PANTHER" id="PTHR30168">
    <property type="entry name" value="PUTATIVE MEMBRANE PROTEIN YPFJ"/>
    <property type="match status" value="1"/>
</dbReference>
<feature type="chain" id="PRO_5035287166" description="Metalloprotease" evidence="5">
    <location>
        <begin position="20"/>
        <end position="253"/>
    </location>
</feature>
<evidence type="ECO:0000256" key="1">
    <source>
        <dbReference type="ARBA" id="ARBA00004167"/>
    </source>
</evidence>
<dbReference type="PANTHER" id="PTHR30168:SF0">
    <property type="entry name" value="INNER MEMBRANE PROTEIN"/>
    <property type="match status" value="1"/>
</dbReference>
<keyword evidence="5" id="KW-0732">Signal</keyword>
<gene>
    <name evidence="6" type="ORF">Pro02_70490</name>
</gene>
<dbReference type="AlphaFoldDB" id="A0A8J3S9S8"/>
<comment type="caution">
    <text evidence="6">The sequence shown here is derived from an EMBL/GenBank/DDBJ whole genome shotgun (WGS) entry which is preliminary data.</text>
</comment>
<evidence type="ECO:0000256" key="3">
    <source>
        <dbReference type="ARBA" id="ARBA00022989"/>
    </source>
</evidence>
<protein>
    <recommendedName>
        <fullName evidence="8">Metalloprotease</fullName>
    </recommendedName>
</protein>
<dbReference type="EMBL" id="BOOI01000086">
    <property type="protein sequence ID" value="GIH88641.1"/>
    <property type="molecule type" value="Genomic_DNA"/>
</dbReference>
<accession>A0A8J3S9S8</accession>
<evidence type="ECO:0000256" key="2">
    <source>
        <dbReference type="ARBA" id="ARBA00022692"/>
    </source>
</evidence>
<evidence type="ECO:0008006" key="8">
    <source>
        <dbReference type="Google" id="ProtNLM"/>
    </source>
</evidence>
<dbReference type="Proteomes" id="UP000655044">
    <property type="component" value="Unassembled WGS sequence"/>
</dbReference>
<evidence type="ECO:0000256" key="5">
    <source>
        <dbReference type="SAM" id="SignalP"/>
    </source>
</evidence>
<evidence type="ECO:0000313" key="6">
    <source>
        <dbReference type="EMBL" id="GIH88641.1"/>
    </source>
</evidence>
<sequence>MIAALTGLAGLLLTGTAHAYPIKDEALTKNELYSSGKLAATTCEEPAVKDGDAASVRKYWTGIQSCLNTAWKTHLTEAGLPFSTPVLKFGKIPKKFCDYDIDKDNSMSYYCPESKTVYVQIGKDWLEDTNDLWLFDLASAMYGYHVQNLVGIDKAFQAAPYANKNEMNEQIRRQSLQVNCLSGVFLRSVWPSLGRTAKDWKLLESGLKDSGDAKGEARVYGKGSNIAYWTKRGYTTGDPASCNTWTASTSRVA</sequence>
<evidence type="ECO:0000313" key="7">
    <source>
        <dbReference type="Proteomes" id="UP000655044"/>
    </source>
</evidence>
<evidence type="ECO:0000256" key="4">
    <source>
        <dbReference type="ARBA" id="ARBA00023136"/>
    </source>
</evidence>
<dbReference type="GO" id="GO:0016020">
    <property type="term" value="C:membrane"/>
    <property type="evidence" value="ECO:0007669"/>
    <property type="project" value="UniProtKB-SubCell"/>
</dbReference>
<keyword evidence="7" id="KW-1185">Reference proteome</keyword>
<keyword evidence="2" id="KW-0812">Transmembrane</keyword>
<reference evidence="6" key="1">
    <citation type="submission" date="2021-01" db="EMBL/GenBank/DDBJ databases">
        <title>Whole genome shotgun sequence of Planobispora rosea NBRC 15558.</title>
        <authorList>
            <person name="Komaki H."/>
            <person name="Tamura T."/>
        </authorList>
    </citation>
    <scope>NUCLEOTIDE SEQUENCE</scope>
    <source>
        <strain evidence="6">NBRC 15558</strain>
    </source>
</reference>
<proteinExistence type="predicted"/>
<keyword evidence="4" id="KW-0472">Membrane</keyword>
<dbReference type="InterPro" id="IPR007343">
    <property type="entry name" value="Uncharacterised_pept_Zn_put"/>
</dbReference>
<feature type="signal peptide" evidence="5">
    <location>
        <begin position="1"/>
        <end position="19"/>
    </location>
</feature>
<dbReference type="Pfam" id="PF04228">
    <property type="entry name" value="Zn_peptidase"/>
    <property type="match status" value="1"/>
</dbReference>
<comment type="subcellular location">
    <subcellularLocation>
        <location evidence="1">Membrane</location>
        <topology evidence="1">Single-pass membrane protein</topology>
    </subcellularLocation>
</comment>
<name>A0A8J3S9S8_PLARO</name>
<keyword evidence="3" id="KW-1133">Transmembrane helix</keyword>